<gene>
    <name evidence="2" type="ORF">G5C51_27285</name>
</gene>
<dbReference type="SUPFAM" id="SSF52091">
    <property type="entry name" value="SpoIIaa-like"/>
    <property type="match status" value="1"/>
</dbReference>
<dbReference type="InterPro" id="IPR002645">
    <property type="entry name" value="STAS_dom"/>
</dbReference>
<keyword evidence="3" id="KW-1185">Reference proteome</keyword>
<comment type="caution">
    <text evidence="2">The sequence shown here is derived from an EMBL/GenBank/DDBJ whole genome shotgun (WGS) entry which is preliminary data.</text>
</comment>
<dbReference type="AlphaFoldDB" id="A0A6G4U5Y8"/>
<proteinExistence type="predicted"/>
<reference evidence="2 3" key="1">
    <citation type="submission" date="2020-02" db="EMBL/GenBank/DDBJ databases">
        <title>Whole-genome analyses of novel actinobacteria.</title>
        <authorList>
            <person name="Sahin N."/>
        </authorList>
    </citation>
    <scope>NUCLEOTIDE SEQUENCE [LARGE SCALE GENOMIC DNA]</scope>
    <source>
        <strain evidence="2 3">A7024</strain>
    </source>
</reference>
<dbReference type="EMBL" id="JAAKZV010000151">
    <property type="protein sequence ID" value="NGN67594.1"/>
    <property type="molecule type" value="Genomic_DNA"/>
</dbReference>
<name>A0A6G4U5Y8_9ACTN</name>
<dbReference type="Proteomes" id="UP000481583">
    <property type="component" value="Unassembled WGS sequence"/>
</dbReference>
<feature type="domain" description="STAS" evidence="1">
    <location>
        <begin position="3"/>
        <end position="115"/>
    </location>
</feature>
<dbReference type="CDD" id="cd07043">
    <property type="entry name" value="STAS_anti-anti-sigma_factors"/>
    <property type="match status" value="1"/>
</dbReference>
<dbReference type="RefSeq" id="WP_165240885.1">
    <property type="nucleotide sequence ID" value="NZ_JAAKZV010000151.1"/>
</dbReference>
<dbReference type="InterPro" id="IPR036513">
    <property type="entry name" value="STAS_dom_sf"/>
</dbReference>
<evidence type="ECO:0000259" key="1">
    <source>
        <dbReference type="PROSITE" id="PS50801"/>
    </source>
</evidence>
<dbReference type="PROSITE" id="PS50801">
    <property type="entry name" value="STAS"/>
    <property type="match status" value="1"/>
</dbReference>
<evidence type="ECO:0000313" key="3">
    <source>
        <dbReference type="Proteomes" id="UP000481583"/>
    </source>
</evidence>
<organism evidence="2 3">
    <name type="scientific">Streptomyces coryli</name>
    <dbReference type="NCBI Taxonomy" id="1128680"/>
    <lineage>
        <taxon>Bacteria</taxon>
        <taxon>Bacillati</taxon>
        <taxon>Actinomycetota</taxon>
        <taxon>Actinomycetes</taxon>
        <taxon>Kitasatosporales</taxon>
        <taxon>Streptomycetaceae</taxon>
        <taxon>Streptomyces</taxon>
    </lineage>
</organism>
<evidence type="ECO:0000313" key="2">
    <source>
        <dbReference type="EMBL" id="NGN67594.1"/>
    </source>
</evidence>
<dbReference type="Pfam" id="PF01740">
    <property type="entry name" value="STAS"/>
    <property type="match status" value="1"/>
</dbReference>
<sequence length="121" mass="13342">MDADTSAPLHQECRIVEAAGQLDLLTTPAFGLDLRAAGREAAGYRWRLIVDLSRVSFMDASPLHELCAARNRHEARGGWLRVVYTHAGIALLLRAAGLTGEFPRYASVHDALHNQSSRTYE</sequence>
<dbReference type="Gene3D" id="3.30.750.24">
    <property type="entry name" value="STAS domain"/>
    <property type="match status" value="1"/>
</dbReference>
<accession>A0A6G4U5Y8</accession>
<protein>
    <submittedName>
        <fullName evidence="2">STAS domain-containing protein</fullName>
    </submittedName>
</protein>